<evidence type="ECO:0000256" key="1">
    <source>
        <dbReference type="SAM" id="MobiDB-lite"/>
    </source>
</evidence>
<protein>
    <submittedName>
        <fullName evidence="2">Uncharacterized protein</fullName>
    </submittedName>
</protein>
<dbReference type="Proteomes" id="UP000000763">
    <property type="component" value="Chromosome 2"/>
</dbReference>
<feature type="region of interest" description="Disordered" evidence="1">
    <location>
        <begin position="1"/>
        <end position="68"/>
    </location>
</feature>
<name>Q6EPX7_ORYSJ</name>
<evidence type="ECO:0000313" key="2">
    <source>
        <dbReference type="EMBL" id="BAD29293.1"/>
    </source>
</evidence>
<accession>Q6EPX7</accession>
<dbReference type="EMBL" id="AP005798">
    <property type="protein sequence ID" value="BAD29293.1"/>
    <property type="molecule type" value="Genomic_DNA"/>
</dbReference>
<feature type="compositionally biased region" description="Low complexity" evidence="1">
    <location>
        <begin position="52"/>
        <end position="68"/>
    </location>
</feature>
<dbReference type="AlphaFoldDB" id="Q6EPX7"/>
<organism evidence="2 3">
    <name type="scientific">Oryza sativa subsp. japonica</name>
    <name type="common">Rice</name>
    <dbReference type="NCBI Taxonomy" id="39947"/>
    <lineage>
        <taxon>Eukaryota</taxon>
        <taxon>Viridiplantae</taxon>
        <taxon>Streptophyta</taxon>
        <taxon>Embryophyta</taxon>
        <taxon>Tracheophyta</taxon>
        <taxon>Spermatophyta</taxon>
        <taxon>Magnoliopsida</taxon>
        <taxon>Liliopsida</taxon>
        <taxon>Poales</taxon>
        <taxon>Poaceae</taxon>
        <taxon>BOP clade</taxon>
        <taxon>Oryzoideae</taxon>
        <taxon>Oryzeae</taxon>
        <taxon>Oryzinae</taxon>
        <taxon>Oryza</taxon>
        <taxon>Oryza sativa</taxon>
    </lineage>
</organism>
<evidence type="ECO:0000313" key="3">
    <source>
        <dbReference type="Proteomes" id="UP000000763"/>
    </source>
</evidence>
<proteinExistence type="predicted"/>
<reference evidence="3" key="1">
    <citation type="journal article" date="2005" name="Nature">
        <title>The map-based sequence of the rice genome.</title>
        <authorList>
            <consortium name="International rice genome sequencing project (IRGSP)"/>
            <person name="Matsumoto T."/>
            <person name="Wu J."/>
            <person name="Kanamori H."/>
            <person name="Katayose Y."/>
            <person name="Fujisawa M."/>
            <person name="Namiki N."/>
            <person name="Mizuno H."/>
            <person name="Yamamoto K."/>
            <person name="Antonio B.A."/>
            <person name="Baba T."/>
            <person name="Sakata K."/>
            <person name="Nagamura Y."/>
            <person name="Aoki H."/>
            <person name="Arikawa K."/>
            <person name="Arita K."/>
            <person name="Bito T."/>
            <person name="Chiden Y."/>
            <person name="Fujitsuka N."/>
            <person name="Fukunaka R."/>
            <person name="Hamada M."/>
            <person name="Harada C."/>
            <person name="Hayashi A."/>
            <person name="Hijishita S."/>
            <person name="Honda M."/>
            <person name="Hosokawa S."/>
            <person name="Ichikawa Y."/>
            <person name="Idonuma A."/>
            <person name="Iijima M."/>
            <person name="Ikeda M."/>
            <person name="Ikeno M."/>
            <person name="Ito K."/>
            <person name="Ito S."/>
            <person name="Ito T."/>
            <person name="Ito Y."/>
            <person name="Ito Y."/>
            <person name="Iwabuchi A."/>
            <person name="Kamiya K."/>
            <person name="Karasawa W."/>
            <person name="Kurita K."/>
            <person name="Katagiri S."/>
            <person name="Kikuta A."/>
            <person name="Kobayashi H."/>
            <person name="Kobayashi N."/>
            <person name="Machita K."/>
            <person name="Maehara T."/>
            <person name="Masukawa M."/>
            <person name="Mizubayashi T."/>
            <person name="Mukai Y."/>
            <person name="Nagasaki H."/>
            <person name="Nagata Y."/>
            <person name="Naito S."/>
            <person name="Nakashima M."/>
            <person name="Nakama Y."/>
            <person name="Nakamichi Y."/>
            <person name="Nakamura M."/>
            <person name="Meguro A."/>
            <person name="Negishi M."/>
            <person name="Ohta I."/>
            <person name="Ohta T."/>
            <person name="Okamoto M."/>
            <person name="Ono N."/>
            <person name="Saji S."/>
            <person name="Sakaguchi M."/>
            <person name="Sakai K."/>
            <person name="Shibata M."/>
            <person name="Shimokawa T."/>
            <person name="Song J."/>
            <person name="Takazaki Y."/>
            <person name="Terasawa K."/>
            <person name="Tsugane M."/>
            <person name="Tsuji K."/>
            <person name="Ueda S."/>
            <person name="Waki K."/>
            <person name="Yamagata H."/>
            <person name="Yamamoto M."/>
            <person name="Yamamoto S."/>
            <person name="Yamane H."/>
            <person name="Yoshiki S."/>
            <person name="Yoshihara R."/>
            <person name="Yukawa K."/>
            <person name="Zhong H."/>
            <person name="Yano M."/>
            <person name="Yuan Q."/>
            <person name="Ouyang S."/>
            <person name="Liu J."/>
            <person name="Jones K.M."/>
            <person name="Gansberger K."/>
            <person name="Moffat K."/>
            <person name="Hill J."/>
            <person name="Bera J."/>
            <person name="Fadrosh D."/>
            <person name="Jin S."/>
            <person name="Johri S."/>
            <person name="Kim M."/>
            <person name="Overton L."/>
            <person name="Reardon M."/>
            <person name="Tsitrin T."/>
            <person name="Vuong H."/>
            <person name="Weaver B."/>
            <person name="Ciecko A."/>
            <person name="Tallon L."/>
            <person name="Jackson J."/>
            <person name="Pai G."/>
            <person name="Aken S.V."/>
            <person name="Utterback T."/>
            <person name="Reidmuller S."/>
            <person name="Feldblyum T."/>
            <person name="Hsiao J."/>
            <person name="Zismann V."/>
            <person name="Iobst S."/>
            <person name="de Vazeille A.R."/>
            <person name="Buell C.R."/>
            <person name="Ying K."/>
            <person name="Li Y."/>
            <person name="Lu T."/>
            <person name="Huang Y."/>
            <person name="Zhao Q."/>
            <person name="Feng Q."/>
            <person name="Zhang L."/>
            <person name="Zhu J."/>
            <person name="Weng Q."/>
            <person name="Mu J."/>
            <person name="Lu Y."/>
            <person name="Fan D."/>
            <person name="Liu Y."/>
            <person name="Guan J."/>
            <person name="Zhang Y."/>
            <person name="Yu S."/>
            <person name="Liu X."/>
            <person name="Zhang Y."/>
            <person name="Hong G."/>
            <person name="Han B."/>
            <person name="Choisne N."/>
            <person name="Demange N."/>
            <person name="Orjeda G."/>
            <person name="Samain S."/>
            <person name="Cattolico L."/>
            <person name="Pelletier E."/>
            <person name="Couloux A."/>
            <person name="Segurens B."/>
            <person name="Wincker P."/>
            <person name="D'Hont A."/>
            <person name="Scarpelli C."/>
            <person name="Weissenbach J."/>
            <person name="Salanoubat M."/>
            <person name="Quetier F."/>
            <person name="Yu Y."/>
            <person name="Kim H.R."/>
            <person name="Rambo T."/>
            <person name="Currie J."/>
            <person name="Collura K."/>
            <person name="Luo M."/>
            <person name="Yang T."/>
            <person name="Ammiraju J.S.S."/>
            <person name="Engler F."/>
            <person name="Soderlund C."/>
            <person name="Wing R.A."/>
            <person name="Palmer L.E."/>
            <person name="de la Bastide M."/>
            <person name="Spiegel L."/>
            <person name="Nascimento L."/>
            <person name="Zutavern T."/>
            <person name="O'Shaughnessy A."/>
            <person name="Dike S."/>
            <person name="Dedhia N."/>
            <person name="Preston R."/>
            <person name="Balija V."/>
            <person name="McCombie W.R."/>
            <person name="Chow T."/>
            <person name="Chen H."/>
            <person name="Chung M."/>
            <person name="Chen C."/>
            <person name="Shaw J."/>
            <person name="Wu H."/>
            <person name="Hsiao K."/>
            <person name="Chao Y."/>
            <person name="Chu M."/>
            <person name="Cheng C."/>
            <person name="Hour A."/>
            <person name="Lee P."/>
            <person name="Lin S."/>
            <person name="Lin Y."/>
            <person name="Liou J."/>
            <person name="Liu S."/>
            <person name="Hsing Y."/>
            <person name="Raghuvanshi S."/>
            <person name="Mohanty A."/>
            <person name="Bharti A.K."/>
            <person name="Gaur A."/>
            <person name="Gupta V."/>
            <person name="Kumar D."/>
            <person name="Ravi V."/>
            <person name="Vij S."/>
            <person name="Kapur A."/>
            <person name="Khurana P."/>
            <person name="Khurana P."/>
            <person name="Khurana J.P."/>
            <person name="Tyagi A.K."/>
            <person name="Gaikwad K."/>
            <person name="Singh A."/>
            <person name="Dalal V."/>
            <person name="Srivastava S."/>
            <person name="Dixit A."/>
            <person name="Pal A.K."/>
            <person name="Ghazi I.A."/>
            <person name="Yadav M."/>
            <person name="Pandit A."/>
            <person name="Bhargava A."/>
            <person name="Sureshbabu K."/>
            <person name="Batra K."/>
            <person name="Sharma T.R."/>
            <person name="Mohapatra T."/>
            <person name="Singh N.K."/>
            <person name="Messing J."/>
            <person name="Nelson A.B."/>
            <person name="Fuks G."/>
            <person name="Kavchok S."/>
            <person name="Keizer G."/>
            <person name="Linton E."/>
            <person name="Llaca V."/>
            <person name="Song R."/>
            <person name="Tanyolac B."/>
            <person name="Young S."/>
            <person name="Ho-Il K."/>
            <person name="Hahn J.H."/>
            <person name="Sangsakoo G."/>
            <person name="Vanavichit A."/>
            <person name="de Mattos Luiz.A.T."/>
            <person name="Zimmer P.D."/>
            <person name="Malone G."/>
            <person name="Dellagostin O."/>
            <person name="de Oliveira A.C."/>
            <person name="Bevan M."/>
            <person name="Bancroft I."/>
            <person name="Minx P."/>
            <person name="Cordum H."/>
            <person name="Wilson R."/>
            <person name="Cheng Z."/>
            <person name="Jin W."/>
            <person name="Jiang J."/>
            <person name="Leong S.A."/>
            <person name="Iwama H."/>
            <person name="Gojobori T."/>
            <person name="Itoh T."/>
            <person name="Niimura Y."/>
            <person name="Fujii Y."/>
            <person name="Habara T."/>
            <person name="Sakai H."/>
            <person name="Sato Y."/>
            <person name="Wilson G."/>
            <person name="Kumar K."/>
            <person name="McCouch S."/>
            <person name="Juretic N."/>
            <person name="Hoen D."/>
            <person name="Wright S."/>
            <person name="Bruskiewich R."/>
            <person name="Bureau T."/>
            <person name="Miyao A."/>
            <person name="Hirochika H."/>
            <person name="Nishikawa T."/>
            <person name="Kadowaki K."/>
            <person name="Sugiura M."/>
            <person name="Burr B."/>
            <person name="Sasaki T."/>
        </authorList>
    </citation>
    <scope>NUCLEOTIDE SEQUENCE [LARGE SCALE GENOMIC DNA]</scope>
    <source>
        <strain evidence="3">cv. Nipponbare</strain>
    </source>
</reference>
<gene>
    <name evidence="2" type="primary">B1136H02.12</name>
</gene>
<reference evidence="3" key="2">
    <citation type="journal article" date="2008" name="Nucleic Acids Res.">
        <title>The rice annotation project database (RAP-DB): 2008 update.</title>
        <authorList>
            <consortium name="The rice annotation project (RAP)"/>
        </authorList>
    </citation>
    <scope>GENOME REANNOTATION</scope>
    <source>
        <strain evidence="3">cv. Nipponbare</strain>
    </source>
</reference>
<sequence length="68" mass="6914">MVAGDRRGGAPLLTPPAHHTESTAFQRACATGDTARGLGRDRARLPAPPSSPVLSSPALLDAPCADLP</sequence>